<dbReference type="OrthoDB" id="649093at2"/>
<evidence type="ECO:0000313" key="3">
    <source>
        <dbReference type="EMBL" id="RKR83418.1"/>
    </source>
</evidence>
<dbReference type="GO" id="GO:0055085">
    <property type="term" value="P:transmembrane transport"/>
    <property type="evidence" value="ECO:0007669"/>
    <property type="project" value="InterPro"/>
</dbReference>
<feature type="chain" id="PRO_5019823611" evidence="1">
    <location>
        <begin position="22"/>
        <end position="130"/>
    </location>
</feature>
<keyword evidence="4" id="KW-1185">Reference proteome</keyword>
<dbReference type="PANTHER" id="PTHR33446">
    <property type="entry name" value="PROTEIN TONB-RELATED"/>
    <property type="match status" value="1"/>
</dbReference>
<dbReference type="Proteomes" id="UP000268007">
    <property type="component" value="Unassembled WGS sequence"/>
</dbReference>
<name>A0A495J4U8_9SPHI</name>
<dbReference type="AlphaFoldDB" id="A0A495J4U8"/>
<dbReference type="RefSeq" id="WP_121198919.1">
    <property type="nucleotide sequence ID" value="NZ_RBKU01000001.1"/>
</dbReference>
<reference evidence="3 4" key="1">
    <citation type="submission" date="2018-10" db="EMBL/GenBank/DDBJ databases">
        <title>Genomic Encyclopedia of Archaeal and Bacterial Type Strains, Phase II (KMG-II): from individual species to whole genera.</title>
        <authorList>
            <person name="Goeker M."/>
        </authorList>
    </citation>
    <scope>NUCLEOTIDE SEQUENCE [LARGE SCALE GENOMIC DNA]</scope>
    <source>
        <strain evidence="3 4">DSM 18602</strain>
    </source>
</reference>
<organism evidence="3 4">
    <name type="scientific">Mucilaginibacter gracilis</name>
    <dbReference type="NCBI Taxonomy" id="423350"/>
    <lineage>
        <taxon>Bacteria</taxon>
        <taxon>Pseudomonadati</taxon>
        <taxon>Bacteroidota</taxon>
        <taxon>Sphingobacteriia</taxon>
        <taxon>Sphingobacteriales</taxon>
        <taxon>Sphingobacteriaceae</taxon>
        <taxon>Mucilaginibacter</taxon>
    </lineage>
</organism>
<dbReference type="InterPro" id="IPR037682">
    <property type="entry name" value="TonB_C"/>
</dbReference>
<keyword evidence="1" id="KW-0732">Signal</keyword>
<accession>A0A495J4U8</accession>
<protein>
    <submittedName>
        <fullName evidence="3">TonB-like protein</fullName>
    </submittedName>
</protein>
<dbReference type="Gene3D" id="3.30.1150.10">
    <property type="match status" value="1"/>
</dbReference>
<evidence type="ECO:0000259" key="2">
    <source>
        <dbReference type="Pfam" id="PF03544"/>
    </source>
</evidence>
<dbReference type="SUPFAM" id="SSF74653">
    <property type="entry name" value="TolA/TonB C-terminal domain"/>
    <property type="match status" value="1"/>
</dbReference>
<dbReference type="EMBL" id="RBKU01000001">
    <property type="protein sequence ID" value="RKR83418.1"/>
    <property type="molecule type" value="Genomic_DNA"/>
</dbReference>
<gene>
    <name evidence="3" type="ORF">BDD43_3626</name>
</gene>
<feature type="signal peptide" evidence="1">
    <location>
        <begin position="1"/>
        <end position="21"/>
    </location>
</feature>
<evidence type="ECO:0000256" key="1">
    <source>
        <dbReference type="SAM" id="SignalP"/>
    </source>
</evidence>
<feature type="domain" description="TonB C-terminal" evidence="2">
    <location>
        <begin position="52"/>
        <end position="124"/>
    </location>
</feature>
<dbReference type="PANTHER" id="PTHR33446:SF2">
    <property type="entry name" value="PROTEIN TONB"/>
    <property type="match status" value="1"/>
</dbReference>
<sequence>MRKLVYIILLICLPLFCIAQKAEVDTTVYNAVEVQPKFPGGEAALGKLLMDNVHYPKNNENVMLESRTVIQFIVEKDGTLTNFEKLKGADVIYDQIVNSLKKAPKWTPGSLNGKVVRVRYFIPIQICLGE</sequence>
<dbReference type="InterPro" id="IPR051045">
    <property type="entry name" value="TonB-dependent_transducer"/>
</dbReference>
<comment type="caution">
    <text evidence="3">The sequence shown here is derived from an EMBL/GenBank/DDBJ whole genome shotgun (WGS) entry which is preliminary data.</text>
</comment>
<proteinExistence type="predicted"/>
<dbReference type="GO" id="GO:0098797">
    <property type="term" value="C:plasma membrane protein complex"/>
    <property type="evidence" value="ECO:0007669"/>
    <property type="project" value="TreeGrafter"/>
</dbReference>
<dbReference type="GO" id="GO:0031992">
    <property type="term" value="F:energy transducer activity"/>
    <property type="evidence" value="ECO:0007669"/>
    <property type="project" value="TreeGrafter"/>
</dbReference>
<evidence type="ECO:0000313" key="4">
    <source>
        <dbReference type="Proteomes" id="UP000268007"/>
    </source>
</evidence>
<dbReference type="Pfam" id="PF03544">
    <property type="entry name" value="TonB_C"/>
    <property type="match status" value="1"/>
</dbReference>